<keyword evidence="3 10" id="KW-0489">Methyltransferase</keyword>
<feature type="active site" evidence="11">
    <location>
        <position position="339"/>
    </location>
</feature>
<dbReference type="SUPFAM" id="SSF53335">
    <property type="entry name" value="S-adenosyl-L-methionine-dependent methyltransferases"/>
    <property type="match status" value="1"/>
</dbReference>
<dbReference type="Pfam" id="PF05958">
    <property type="entry name" value="tRNA_U5-meth_tr"/>
    <property type="match status" value="1"/>
</dbReference>
<dbReference type="InterPro" id="IPR030390">
    <property type="entry name" value="MeTrfase_TrmA_AS"/>
</dbReference>
<dbReference type="GO" id="GO:0070475">
    <property type="term" value="P:rRNA base methylation"/>
    <property type="evidence" value="ECO:0007669"/>
    <property type="project" value="TreeGrafter"/>
</dbReference>
<feature type="binding site" evidence="10">
    <location>
        <position position="312"/>
    </location>
    <ligand>
        <name>S-adenosyl-L-methionine</name>
        <dbReference type="ChEBI" id="CHEBI:59789"/>
    </ligand>
</feature>
<evidence type="ECO:0000256" key="9">
    <source>
        <dbReference type="NCBIfam" id="TIGR02085"/>
    </source>
</evidence>
<keyword evidence="7" id="KW-0408">Iron</keyword>
<evidence type="ECO:0000256" key="4">
    <source>
        <dbReference type="ARBA" id="ARBA00022679"/>
    </source>
</evidence>
<dbReference type="InterPro" id="IPR010280">
    <property type="entry name" value="U5_MeTrfase_fam"/>
</dbReference>
<feature type="active site" description="Nucleophile" evidence="10">
    <location>
        <position position="339"/>
    </location>
</feature>
<reference evidence="13" key="1">
    <citation type="submission" date="2017-09" db="EMBL/GenBank/DDBJ databases">
        <authorList>
            <person name="Varghese N."/>
            <person name="Submissions S."/>
        </authorList>
    </citation>
    <scope>NUCLEOTIDE SEQUENCE [LARGE SCALE GENOMIC DNA]</scope>
    <source>
        <strain evidence="13">CGMCC 1.12461</strain>
    </source>
</reference>
<evidence type="ECO:0000256" key="1">
    <source>
        <dbReference type="ARBA" id="ARBA00022485"/>
    </source>
</evidence>
<evidence type="ECO:0000313" key="13">
    <source>
        <dbReference type="Proteomes" id="UP000219353"/>
    </source>
</evidence>
<feature type="binding site" evidence="10">
    <location>
        <position position="212"/>
    </location>
    <ligand>
        <name>S-adenosyl-L-methionine</name>
        <dbReference type="ChEBI" id="CHEBI:59789"/>
    </ligand>
</feature>
<dbReference type="PROSITE" id="PS51687">
    <property type="entry name" value="SAM_MT_RNA_M5U"/>
    <property type="match status" value="1"/>
</dbReference>
<dbReference type="EC" id="2.1.1.189" evidence="9"/>
<dbReference type="Gene3D" id="3.40.50.150">
    <property type="entry name" value="Vaccinia Virus protein VP39"/>
    <property type="match status" value="1"/>
</dbReference>
<dbReference type="Gene3D" id="2.40.50.1070">
    <property type="match status" value="1"/>
</dbReference>
<dbReference type="PANTHER" id="PTHR11061">
    <property type="entry name" value="RNA M5U METHYLTRANSFERASE"/>
    <property type="match status" value="1"/>
</dbReference>
<evidence type="ECO:0000256" key="5">
    <source>
        <dbReference type="ARBA" id="ARBA00022691"/>
    </source>
</evidence>
<dbReference type="Proteomes" id="UP000219353">
    <property type="component" value="Unassembled WGS sequence"/>
</dbReference>
<name>A0A285IAG2_9GAMM</name>
<proteinExistence type="inferred from homology"/>
<dbReference type="GO" id="GO:0046872">
    <property type="term" value="F:metal ion binding"/>
    <property type="evidence" value="ECO:0007669"/>
    <property type="project" value="UniProtKB-KW"/>
</dbReference>
<dbReference type="InterPro" id="IPR011825">
    <property type="entry name" value="23SrRNA_MeTrfase_RlmC"/>
</dbReference>
<evidence type="ECO:0000256" key="6">
    <source>
        <dbReference type="ARBA" id="ARBA00022723"/>
    </source>
</evidence>
<comment type="similarity">
    <text evidence="10">Belongs to the class I-like SAM-binding methyltransferase superfamily. RNA M5U methyltransferase family.</text>
</comment>
<dbReference type="OrthoDB" id="9804590at2"/>
<dbReference type="GO" id="GO:0051539">
    <property type="term" value="F:4 iron, 4 sulfur cluster binding"/>
    <property type="evidence" value="ECO:0007669"/>
    <property type="project" value="UniProtKB-KW"/>
</dbReference>
<keyword evidence="4 10" id="KW-0808">Transferase</keyword>
<keyword evidence="5 10" id="KW-0949">S-adenosyl-L-methionine</keyword>
<keyword evidence="8" id="KW-0411">Iron-sulfur</keyword>
<feature type="binding site" evidence="10">
    <location>
        <position position="267"/>
    </location>
    <ligand>
        <name>S-adenosyl-L-methionine</name>
        <dbReference type="ChEBI" id="CHEBI:59789"/>
    </ligand>
</feature>
<keyword evidence="6" id="KW-0479">Metal-binding</keyword>
<dbReference type="InterPro" id="IPR029063">
    <property type="entry name" value="SAM-dependent_MTases_sf"/>
</dbReference>
<keyword evidence="2" id="KW-0698">rRNA processing</keyword>
<dbReference type="PROSITE" id="PS01230">
    <property type="entry name" value="TRMA_1"/>
    <property type="match status" value="1"/>
</dbReference>
<accession>A0A285IAG2</accession>
<dbReference type="AlphaFoldDB" id="A0A285IAG2"/>
<evidence type="ECO:0000256" key="2">
    <source>
        <dbReference type="ARBA" id="ARBA00022552"/>
    </source>
</evidence>
<evidence type="ECO:0000256" key="10">
    <source>
        <dbReference type="PROSITE-ProRule" id="PRU01024"/>
    </source>
</evidence>
<dbReference type="EMBL" id="OBEB01000001">
    <property type="protein sequence ID" value="SNY44777.1"/>
    <property type="molecule type" value="Genomic_DNA"/>
</dbReference>
<evidence type="ECO:0000256" key="8">
    <source>
        <dbReference type="ARBA" id="ARBA00023014"/>
    </source>
</evidence>
<dbReference type="CDD" id="cd02440">
    <property type="entry name" value="AdoMet_MTases"/>
    <property type="match status" value="1"/>
</dbReference>
<dbReference type="RefSeq" id="WP_097110014.1">
    <property type="nucleotide sequence ID" value="NZ_OBEB01000001.1"/>
</dbReference>
<dbReference type="GO" id="GO:0070041">
    <property type="term" value="F:rRNA (uridine-C5-)-methyltransferase activity"/>
    <property type="evidence" value="ECO:0007669"/>
    <property type="project" value="TreeGrafter"/>
</dbReference>
<organism evidence="12 13">
    <name type="scientific">Arsukibacterium tuosuense</name>
    <dbReference type="NCBI Taxonomy" id="1323745"/>
    <lineage>
        <taxon>Bacteria</taxon>
        <taxon>Pseudomonadati</taxon>
        <taxon>Pseudomonadota</taxon>
        <taxon>Gammaproteobacteria</taxon>
        <taxon>Chromatiales</taxon>
        <taxon>Chromatiaceae</taxon>
        <taxon>Arsukibacterium</taxon>
    </lineage>
</organism>
<evidence type="ECO:0000256" key="3">
    <source>
        <dbReference type="ARBA" id="ARBA00022603"/>
    </source>
</evidence>
<dbReference type="PANTHER" id="PTHR11061:SF30">
    <property type="entry name" value="TRNA (URACIL(54)-C(5))-METHYLTRANSFERASE"/>
    <property type="match status" value="1"/>
</dbReference>
<feature type="binding site" evidence="10">
    <location>
        <position position="246"/>
    </location>
    <ligand>
        <name>S-adenosyl-L-methionine</name>
        <dbReference type="ChEBI" id="CHEBI:59789"/>
    </ligand>
</feature>
<protein>
    <recommendedName>
        <fullName evidence="9">23S rRNA (uracil(747)-C(5))-methyltransferase RlmC</fullName>
        <ecNumber evidence="9">2.1.1.189</ecNumber>
    </recommendedName>
</protein>
<evidence type="ECO:0000313" key="12">
    <source>
        <dbReference type="EMBL" id="SNY44777.1"/>
    </source>
</evidence>
<gene>
    <name evidence="12" type="ORF">SAMN06297280_0784</name>
</gene>
<evidence type="ECO:0000256" key="11">
    <source>
        <dbReference type="PROSITE-ProRule" id="PRU10015"/>
    </source>
</evidence>
<dbReference type="NCBIfam" id="TIGR02085">
    <property type="entry name" value="meth_trns_rumB"/>
    <property type="match status" value="1"/>
</dbReference>
<evidence type="ECO:0000256" key="7">
    <source>
        <dbReference type="ARBA" id="ARBA00023004"/>
    </source>
</evidence>
<keyword evidence="1" id="KW-0004">4Fe-4S</keyword>
<keyword evidence="13" id="KW-1185">Reference proteome</keyword>
<sequence>MQCHHFQAKRCQSCQWLAKPYPQQLADKQQQLTALLTAFQPEQMLAPVASAEQGFRYKAKMVVLGTLDDPILGIVNAQGEQVDLADCPLYPNSFAPVFALCKDFIRRANLTPYDIASRLGELKYILLSQSLHSGRFMLRFVLRSKNCLASVTKHLPWLAQQLPELELCSVNIQPAAAAILEGPQEIVLTAQTVLAEQLNQVPLYLQPQSFFQTQPVMAANLYQTAARWAAELQQQLGEFQQIWDLFCGVGGFGLHLVKPGQTLVGIEIAPAAIASAKRSAAELGLADVSFQALDASAFANAAAKAPDLLVVNPPRRGLGAALCQDIDRLAPDWLLYSSCNAATLAQDLAGLKHYKLIKVQLFDMFAHSSHYEVLNLVQRVNVKDTAQFVS</sequence>